<dbReference type="AlphaFoldDB" id="A0A0E9RY49"/>
<proteinExistence type="predicted"/>
<protein>
    <submittedName>
        <fullName evidence="2">Uncharacterized protein</fullName>
    </submittedName>
</protein>
<accession>A0A0E9RY49</accession>
<feature type="region of interest" description="Disordered" evidence="1">
    <location>
        <begin position="1"/>
        <end position="34"/>
    </location>
</feature>
<sequence length="49" mass="5401">MTLQEVTPTDCPANVSHSQTGSLSPEGNPPTFHQNNLHLQFINHELCSQ</sequence>
<name>A0A0E9RY49_ANGAN</name>
<reference evidence="2" key="2">
    <citation type="journal article" date="2015" name="Fish Shellfish Immunol.">
        <title>Early steps in the European eel (Anguilla anguilla)-Vibrio vulnificus interaction in the gills: Role of the RtxA13 toxin.</title>
        <authorList>
            <person name="Callol A."/>
            <person name="Pajuelo D."/>
            <person name="Ebbesson L."/>
            <person name="Teles M."/>
            <person name="MacKenzie S."/>
            <person name="Amaro C."/>
        </authorList>
    </citation>
    <scope>NUCLEOTIDE SEQUENCE</scope>
</reference>
<evidence type="ECO:0000256" key="1">
    <source>
        <dbReference type="SAM" id="MobiDB-lite"/>
    </source>
</evidence>
<evidence type="ECO:0000313" key="2">
    <source>
        <dbReference type="EMBL" id="JAH34154.1"/>
    </source>
</evidence>
<dbReference type="EMBL" id="GBXM01074423">
    <property type="protein sequence ID" value="JAH34154.1"/>
    <property type="molecule type" value="Transcribed_RNA"/>
</dbReference>
<organism evidence="2">
    <name type="scientific">Anguilla anguilla</name>
    <name type="common">European freshwater eel</name>
    <name type="synonym">Muraena anguilla</name>
    <dbReference type="NCBI Taxonomy" id="7936"/>
    <lineage>
        <taxon>Eukaryota</taxon>
        <taxon>Metazoa</taxon>
        <taxon>Chordata</taxon>
        <taxon>Craniata</taxon>
        <taxon>Vertebrata</taxon>
        <taxon>Euteleostomi</taxon>
        <taxon>Actinopterygii</taxon>
        <taxon>Neopterygii</taxon>
        <taxon>Teleostei</taxon>
        <taxon>Anguilliformes</taxon>
        <taxon>Anguillidae</taxon>
        <taxon>Anguilla</taxon>
    </lineage>
</organism>
<feature type="compositionally biased region" description="Polar residues" evidence="1">
    <location>
        <begin position="15"/>
        <end position="34"/>
    </location>
</feature>
<reference evidence="2" key="1">
    <citation type="submission" date="2014-11" db="EMBL/GenBank/DDBJ databases">
        <authorList>
            <person name="Amaro Gonzalez C."/>
        </authorList>
    </citation>
    <scope>NUCLEOTIDE SEQUENCE</scope>
</reference>